<dbReference type="PANTHER" id="PTHR11360:SF284">
    <property type="entry name" value="EG:103B4.3 PROTEIN-RELATED"/>
    <property type="match status" value="1"/>
</dbReference>
<feature type="transmembrane region" description="Helical" evidence="2">
    <location>
        <begin position="48"/>
        <end position="69"/>
    </location>
</feature>
<feature type="compositionally biased region" description="Basic and acidic residues" evidence="1">
    <location>
        <begin position="723"/>
        <end position="736"/>
    </location>
</feature>
<dbReference type="InterPro" id="IPR050327">
    <property type="entry name" value="Proton-linked_MCT"/>
</dbReference>
<feature type="transmembrane region" description="Helical" evidence="2">
    <location>
        <begin position="457"/>
        <end position="479"/>
    </location>
</feature>
<evidence type="ECO:0000256" key="2">
    <source>
        <dbReference type="SAM" id="Phobius"/>
    </source>
</evidence>
<feature type="transmembrane region" description="Helical" evidence="2">
    <location>
        <begin position="425"/>
        <end position="445"/>
    </location>
</feature>
<dbReference type="PROSITE" id="PS50940">
    <property type="entry name" value="CHIT_BIND_II"/>
    <property type="match status" value="1"/>
</dbReference>
<dbReference type="InterPro" id="IPR036259">
    <property type="entry name" value="MFS_trans_sf"/>
</dbReference>
<dbReference type="SUPFAM" id="SSF103473">
    <property type="entry name" value="MFS general substrate transporter"/>
    <property type="match status" value="1"/>
</dbReference>
<feature type="transmembrane region" description="Helical" evidence="2">
    <location>
        <begin position="144"/>
        <end position="164"/>
    </location>
</feature>
<feature type="transmembrane region" description="Helical" evidence="2">
    <location>
        <begin position="12"/>
        <end position="36"/>
    </location>
</feature>
<keyword evidence="2" id="KW-0472">Membrane</keyword>
<protein>
    <recommendedName>
        <fullName evidence="3">Chitin-binding type-2 domain-containing protein</fullName>
    </recommendedName>
</protein>
<dbReference type="Gene3D" id="2.170.140.10">
    <property type="entry name" value="Chitin binding domain"/>
    <property type="match status" value="1"/>
</dbReference>
<dbReference type="eggNOG" id="ENOG502SWK4">
    <property type="taxonomic scope" value="Eukaryota"/>
</dbReference>
<comment type="caution">
    <text evidence="4">The sequence shown here is derived from an EMBL/GenBank/DDBJ whole genome shotgun (WGS) entry which is preliminary data.</text>
</comment>
<feature type="transmembrane region" description="Helical" evidence="2">
    <location>
        <begin position="110"/>
        <end position="132"/>
    </location>
</feature>
<feature type="transmembrane region" description="Helical" evidence="2">
    <location>
        <begin position="485"/>
        <end position="505"/>
    </location>
</feature>
<dbReference type="InterPro" id="IPR036508">
    <property type="entry name" value="Chitin-bd_dom_sf"/>
</dbReference>
<reference evidence="4 5" key="1">
    <citation type="journal article" date="2011" name="Cell">
        <title>The monarch butterfly genome yields insights into long-distance migration.</title>
        <authorList>
            <person name="Zhan S."/>
            <person name="Merlin C."/>
            <person name="Boore J.L."/>
            <person name="Reppert S.M."/>
        </authorList>
    </citation>
    <scope>NUCLEOTIDE SEQUENCE [LARGE SCALE GENOMIC DNA]</scope>
    <source>
        <strain evidence="4">F-2</strain>
    </source>
</reference>
<sequence>MEGDEQSKGFSWRWPLLISAIFLNICIPNLILSYGVLWVQLASNEVPLWVGLAAPSSYLFVYGLTQCWFREAADSWGGPVGYRVMTATGLFIIILSLIICAFIPLYFQPVVYGILGGFGASLISTQVDAVLYETYDSRLGLVRGMCFTGQAVGLSLFPHILFVLTNIYGYVYSYIVLGGIMLQTLPAILLLKVDETKKYAYFSNYKELSQTLTCYKNEGIENLFGTELQLHSLTKKCWKSPSDDNLHRVDEFDCDDGNILETITPPPSPEEKRRNVFGVEILPEIPEESETDEISISELSLSVNKKRLSNAIKRFSTLGDNIDECITSQVRKDSLGNIEVNENTEIEVTYDTIEPITDIQTEKLFNSFGFRSRTTYTNLKRKFWIPSYKLYKAKRRFMYLICTINDTFLKPLTRSLSCGAFYPALLLNFTKLSLTVQTVLMPVIASRMHPNIPTLEANFLISLQGFTWICFAICTPWLVQTKRSNYKYITVCGLAISTCACFVFLRAENLDLFSIGYVVAGFGYGIITSSWEKTAHELVGTRKWAKIHSTLETLSAALIAIFCVGLSFVIGRDNGLQMSLLIIGVTMSAISLIWAIIVMLILMLPCVACSNIDCNGKAFHCVNSTHFKICVDFGGGISTTVDEYLIPCPQDTVCKSYNLYECEYEKTTTSSTVTVQSEVTTEVIESIGVSSGEYSDVTTVFPTNQEQDKRNTKCTQESLSMSKSEENNSKNTKEVSVEKSKEGFAKKDYFECEREGKFEDPENCRKYYVCKKARNSTFRRKIKACDSDEVFHKKKGKCVDEESYECNI</sequence>
<keyword evidence="2" id="KW-1133">Transmembrane helix</keyword>
<dbReference type="Gene3D" id="1.20.1720.10">
    <property type="entry name" value="Multidrug resistance protein D"/>
    <property type="match status" value="1"/>
</dbReference>
<evidence type="ECO:0000313" key="5">
    <source>
        <dbReference type="Proteomes" id="UP000007151"/>
    </source>
</evidence>
<dbReference type="GO" id="GO:0008028">
    <property type="term" value="F:monocarboxylic acid transmembrane transporter activity"/>
    <property type="evidence" value="ECO:0007669"/>
    <property type="project" value="TreeGrafter"/>
</dbReference>
<name>A0A212FNZ0_DANPL</name>
<dbReference type="KEGG" id="dpl:KGM_205633"/>
<proteinExistence type="predicted"/>
<dbReference type="CDD" id="cd06174">
    <property type="entry name" value="MFS"/>
    <property type="match status" value="1"/>
</dbReference>
<feature type="transmembrane region" description="Helical" evidence="2">
    <location>
        <begin position="551"/>
        <end position="571"/>
    </location>
</feature>
<feature type="transmembrane region" description="Helical" evidence="2">
    <location>
        <begin position="170"/>
        <end position="191"/>
    </location>
</feature>
<dbReference type="EMBL" id="AGBW02004200">
    <property type="protein sequence ID" value="OWR55447.1"/>
    <property type="molecule type" value="Genomic_DNA"/>
</dbReference>
<dbReference type="AlphaFoldDB" id="A0A212FNZ0"/>
<keyword evidence="2" id="KW-0812">Transmembrane</keyword>
<dbReference type="InParanoid" id="A0A212FNZ0"/>
<feature type="domain" description="Chitin-binding type-2" evidence="3">
    <location>
        <begin position="749"/>
        <end position="808"/>
    </location>
</feature>
<gene>
    <name evidence="4" type="ORF">KGM_205633</name>
</gene>
<dbReference type="GO" id="GO:0008061">
    <property type="term" value="F:chitin binding"/>
    <property type="evidence" value="ECO:0007669"/>
    <property type="project" value="InterPro"/>
</dbReference>
<dbReference type="PANTHER" id="PTHR11360">
    <property type="entry name" value="MONOCARBOXYLATE TRANSPORTER"/>
    <property type="match status" value="1"/>
</dbReference>
<dbReference type="SUPFAM" id="SSF57625">
    <property type="entry name" value="Invertebrate chitin-binding proteins"/>
    <property type="match status" value="1"/>
</dbReference>
<feature type="transmembrane region" description="Helical" evidence="2">
    <location>
        <begin position="578"/>
        <end position="604"/>
    </location>
</feature>
<dbReference type="Proteomes" id="UP000007151">
    <property type="component" value="Unassembled WGS sequence"/>
</dbReference>
<feature type="transmembrane region" description="Helical" evidence="2">
    <location>
        <begin position="81"/>
        <end position="104"/>
    </location>
</feature>
<dbReference type="GO" id="GO:0005576">
    <property type="term" value="C:extracellular region"/>
    <property type="evidence" value="ECO:0007669"/>
    <property type="project" value="InterPro"/>
</dbReference>
<dbReference type="Pfam" id="PF01607">
    <property type="entry name" value="CBM_14"/>
    <property type="match status" value="1"/>
</dbReference>
<keyword evidence="5" id="KW-1185">Reference proteome</keyword>
<accession>A0A212FNZ0</accession>
<feature type="transmembrane region" description="Helical" evidence="2">
    <location>
        <begin position="512"/>
        <end position="531"/>
    </location>
</feature>
<evidence type="ECO:0000313" key="4">
    <source>
        <dbReference type="EMBL" id="OWR55447.1"/>
    </source>
</evidence>
<organism evidence="4 5">
    <name type="scientific">Danaus plexippus plexippus</name>
    <dbReference type="NCBI Taxonomy" id="278856"/>
    <lineage>
        <taxon>Eukaryota</taxon>
        <taxon>Metazoa</taxon>
        <taxon>Ecdysozoa</taxon>
        <taxon>Arthropoda</taxon>
        <taxon>Hexapoda</taxon>
        <taxon>Insecta</taxon>
        <taxon>Pterygota</taxon>
        <taxon>Neoptera</taxon>
        <taxon>Endopterygota</taxon>
        <taxon>Lepidoptera</taxon>
        <taxon>Glossata</taxon>
        <taxon>Ditrysia</taxon>
        <taxon>Papilionoidea</taxon>
        <taxon>Nymphalidae</taxon>
        <taxon>Danainae</taxon>
        <taxon>Danaini</taxon>
        <taxon>Danaina</taxon>
        <taxon>Danaus</taxon>
        <taxon>Danaus</taxon>
    </lineage>
</organism>
<evidence type="ECO:0000256" key="1">
    <source>
        <dbReference type="SAM" id="MobiDB-lite"/>
    </source>
</evidence>
<dbReference type="Gene3D" id="1.20.1250.20">
    <property type="entry name" value="MFS general substrate transporter like domains"/>
    <property type="match status" value="1"/>
</dbReference>
<dbReference type="SMART" id="SM00494">
    <property type="entry name" value="ChtBD2"/>
    <property type="match status" value="1"/>
</dbReference>
<feature type="region of interest" description="Disordered" evidence="1">
    <location>
        <begin position="705"/>
        <end position="736"/>
    </location>
</feature>
<dbReference type="InterPro" id="IPR002557">
    <property type="entry name" value="Chitin-bd_dom"/>
</dbReference>
<evidence type="ECO:0000259" key="3">
    <source>
        <dbReference type="PROSITE" id="PS50940"/>
    </source>
</evidence>